<protein>
    <submittedName>
        <fullName evidence="1">Uncharacterized protein</fullName>
    </submittedName>
</protein>
<evidence type="ECO:0000313" key="1">
    <source>
        <dbReference type="EMBL" id="ACM58444.1"/>
    </source>
</evidence>
<reference evidence="1 2" key="1">
    <citation type="journal article" date="2016" name="Stand. Genomic Sci.">
        <title>Complete genome sequence of the Antarctic Halorubrum lacusprofundi type strain ACAM 34.</title>
        <authorList>
            <person name="Anderson I.J."/>
            <person name="DasSarma P."/>
            <person name="Lucas S."/>
            <person name="Copeland A."/>
            <person name="Lapidus A."/>
            <person name="Del Rio T.G."/>
            <person name="Tice H."/>
            <person name="Dalin E."/>
            <person name="Bruce D.C."/>
            <person name="Goodwin L."/>
            <person name="Pitluck S."/>
            <person name="Sims D."/>
            <person name="Brettin T.S."/>
            <person name="Detter J.C."/>
            <person name="Han C.S."/>
            <person name="Larimer F."/>
            <person name="Hauser L."/>
            <person name="Land M."/>
            <person name="Ivanova N."/>
            <person name="Richardson P."/>
            <person name="Cavicchioli R."/>
            <person name="DasSarma S."/>
            <person name="Woese C.R."/>
            <person name="Kyrpides N.C."/>
        </authorList>
    </citation>
    <scope>NUCLEOTIDE SEQUENCE [LARGE SCALE GENOMIC DNA]</scope>
    <source>
        <strain evidence="2">ATCC 49239 / DSM 5036 / JCM 8891 / ACAM 34</strain>
    </source>
</reference>
<dbReference type="Pfam" id="PF26042">
    <property type="entry name" value="DUF8012"/>
    <property type="match status" value="1"/>
</dbReference>
<proteinExistence type="predicted"/>
<gene>
    <name evidence="1" type="ordered locus">Hlac_2886</name>
</gene>
<dbReference type="InterPro" id="IPR058325">
    <property type="entry name" value="DUF8012"/>
</dbReference>
<evidence type="ECO:0000313" key="2">
    <source>
        <dbReference type="Proteomes" id="UP000000740"/>
    </source>
</evidence>
<dbReference type="eggNOG" id="arCOG08905">
    <property type="taxonomic scope" value="Archaea"/>
</dbReference>
<organism evidence="1 2">
    <name type="scientific">Halorubrum lacusprofundi (strain ATCC 49239 / DSM 5036 / JCM 8891 / ACAM 34)</name>
    <dbReference type="NCBI Taxonomy" id="416348"/>
    <lineage>
        <taxon>Archaea</taxon>
        <taxon>Methanobacteriati</taxon>
        <taxon>Methanobacteriota</taxon>
        <taxon>Stenosarchaea group</taxon>
        <taxon>Halobacteria</taxon>
        <taxon>Halobacteriales</taxon>
        <taxon>Haloferacaceae</taxon>
        <taxon>Halorubrum</taxon>
    </lineage>
</organism>
<keyword evidence="2" id="KW-1185">Reference proteome</keyword>
<dbReference type="HOGENOM" id="CLU_190393_0_0_2"/>
<dbReference type="Proteomes" id="UP000000740">
    <property type="component" value="Chromosome 2"/>
</dbReference>
<dbReference type="KEGG" id="hla:Hlac_2886"/>
<dbReference type="EMBL" id="CP001366">
    <property type="protein sequence ID" value="ACM58444.1"/>
    <property type="molecule type" value="Genomic_DNA"/>
</dbReference>
<sequence length="76" mass="8389">MGSLSAPASGEALPMEQEFKQGYRMHCVLSNLNRLDIDRLDDADQERVERARALLEEVSLLTRPADGDGTDARADT</sequence>
<name>B9LW54_HALLT</name>
<dbReference type="AlphaFoldDB" id="B9LW54"/>
<accession>B9LW54</accession>